<gene>
    <name evidence="6" type="ORF">M23134_02198</name>
</gene>
<accession>A1ZNH7</accession>
<dbReference type="InterPro" id="IPR038765">
    <property type="entry name" value="Papain-like_cys_pep_sf"/>
</dbReference>
<dbReference type="RefSeq" id="WP_004156014.1">
    <property type="nucleotide sequence ID" value="NZ_AAWS01000018.1"/>
</dbReference>
<evidence type="ECO:0000256" key="2">
    <source>
        <dbReference type="ARBA" id="ARBA00022670"/>
    </source>
</evidence>
<dbReference type="GO" id="GO:0006508">
    <property type="term" value="P:proteolysis"/>
    <property type="evidence" value="ECO:0007669"/>
    <property type="project" value="UniProtKB-KW"/>
</dbReference>
<keyword evidence="7" id="KW-1185">Reference proteome</keyword>
<dbReference type="SUPFAM" id="SSF54001">
    <property type="entry name" value="Cysteine proteinases"/>
    <property type="match status" value="1"/>
</dbReference>
<dbReference type="InterPro" id="IPR000064">
    <property type="entry name" value="NLP_P60_dom"/>
</dbReference>
<dbReference type="EMBL" id="AAWS01000018">
    <property type="protein sequence ID" value="EAY28088.1"/>
    <property type="molecule type" value="Genomic_DNA"/>
</dbReference>
<dbReference type="Gene3D" id="3.90.1720.10">
    <property type="entry name" value="endopeptidase domain like (from Nostoc punctiforme)"/>
    <property type="match status" value="1"/>
</dbReference>
<keyword evidence="2" id="KW-0645">Protease</keyword>
<dbReference type="eggNOG" id="COG0791">
    <property type="taxonomic scope" value="Bacteria"/>
</dbReference>
<dbReference type="AlphaFoldDB" id="A1ZNH7"/>
<name>A1ZNH7_MICM2</name>
<protein>
    <submittedName>
        <fullName evidence="6">Cell wall-associated hydrolase</fullName>
    </submittedName>
</protein>
<keyword evidence="3 6" id="KW-0378">Hydrolase</keyword>
<organism evidence="6 7">
    <name type="scientific">Microscilla marina ATCC 23134</name>
    <dbReference type="NCBI Taxonomy" id="313606"/>
    <lineage>
        <taxon>Bacteria</taxon>
        <taxon>Pseudomonadati</taxon>
        <taxon>Bacteroidota</taxon>
        <taxon>Cytophagia</taxon>
        <taxon>Cytophagales</taxon>
        <taxon>Microscillaceae</taxon>
        <taxon>Microscilla</taxon>
    </lineage>
</organism>
<dbReference type="Proteomes" id="UP000004095">
    <property type="component" value="Unassembled WGS sequence"/>
</dbReference>
<feature type="domain" description="NlpC/P60" evidence="5">
    <location>
        <begin position="1"/>
        <end position="131"/>
    </location>
</feature>
<dbReference type="PROSITE" id="PS51935">
    <property type="entry name" value="NLPC_P60"/>
    <property type="match status" value="1"/>
</dbReference>
<proteinExistence type="inferred from homology"/>
<keyword evidence="4" id="KW-0788">Thiol protease</keyword>
<dbReference type="GO" id="GO:0008234">
    <property type="term" value="F:cysteine-type peptidase activity"/>
    <property type="evidence" value="ECO:0007669"/>
    <property type="project" value="UniProtKB-KW"/>
</dbReference>
<evidence type="ECO:0000256" key="1">
    <source>
        <dbReference type="ARBA" id="ARBA00007074"/>
    </source>
</evidence>
<comment type="similarity">
    <text evidence="1">Belongs to the peptidase C40 family.</text>
</comment>
<evidence type="ECO:0000313" key="7">
    <source>
        <dbReference type="Proteomes" id="UP000004095"/>
    </source>
</evidence>
<dbReference type="Pfam" id="PF00877">
    <property type="entry name" value="NLPC_P60"/>
    <property type="match status" value="1"/>
</dbReference>
<evidence type="ECO:0000256" key="4">
    <source>
        <dbReference type="ARBA" id="ARBA00022807"/>
    </source>
</evidence>
<sequence length="135" mass="15290">MIDIPPHFFEVTYQGAHYPGSPKVNGLQGGANCQVFAYELLRHHGLKVPDFRSSDLWEDTIHTQQVTHLQPLDILLWNKTPNSWGAHVGVYIGNNQAVHLSKVNHTAVIWTLEHFLEQPAYKVFIGAKRILNNDA</sequence>
<evidence type="ECO:0000259" key="5">
    <source>
        <dbReference type="PROSITE" id="PS51935"/>
    </source>
</evidence>
<reference evidence="6 7" key="1">
    <citation type="submission" date="2007-01" db="EMBL/GenBank/DDBJ databases">
        <authorList>
            <person name="Haygood M."/>
            <person name="Podell S."/>
            <person name="Anderson C."/>
            <person name="Hopkinson B."/>
            <person name="Roe K."/>
            <person name="Barbeau K."/>
            <person name="Gaasterland T."/>
            <person name="Ferriera S."/>
            <person name="Johnson J."/>
            <person name="Kravitz S."/>
            <person name="Beeson K."/>
            <person name="Sutton G."/>
            <person name="Rogers Y.-H."/>
            <person name="Friedman R."/>
            <person name="Frazier M."/>
            <person name="Venter J.C."/>
        </authorList>
    </citation>
    <scope>NUCLEOTIDE SEQUENCE [LARGE SCALE GENOMIC DNA]</scope>
    <source>
        <strain evidence="6 7">ATCC 23134</strain>
    </source>
</reference>
<dbReference type="OrthoDB" id="9807055at2"/>
<comment type="caution">
    <text evidence="6">The sequence shown here is derived from an EMBL/GenBank/DDBJ whole genome shotgun (WGS) entry which is preliminary data.</text>
</comment>
<evidence type="ECO:0000313" key="6">
    <source>
        <dbReference type="EMBL" id="EAY28088.1"/>
    </source>
</evidence>
<evidence type="ECO:0000256" key="3">
    <source>
        <dbReference type="ARBA" id="ARBA00022801"/>
    </source>
</evidence>